<dbReference type="GO" id="GO:0005886">
    <property type="term" value="C:plasma membrane"/>
    <property type="evidence" value="ECO:0007669"/>
    <property type="project" value="TreeGrafter"/>
</dbReference>
<feature type="transmembrane region" description="Helical" evidence="7">
    <location>
        <begin position="201"/>
        <end position="219"/>
    </location>
</feature>
<feature type="compositionally biased region" description="Basic and acidic residues" evidence="8">
    <location>
        <begin position="1"/>
        <end position="15"/>
    </location>
</feature>
<dbReference type="VEuPathDB" id="VectorBase:RSAN_031334"/>
<evidence type="ECO:0000313" key="10">
    <source>
        <dbReference type="Proteomes" id="UP000821837"/>
    </source>
</evidence>
<dbReference type="GO" id="GO:0005313">
    <property type="term" value="F:L-glutamate transmembrane transporter activity"/>
    <property type="evidence" value="ECO:0007669"/>
    <property type="project" value="TreeGrafter"/>
</dbReference>
<feature type="compositionally biased region" description="Basic and acidic residues" evidence="8">
    <location>
        <begin position="515"/>
        <end position="525"/>
    </location>
</feature>
<keyword evidence="10" id="KW-1185">Reference proteome</keyword>
<gene>
    <name evidence="9" type="ORF">HPB52_009939</name>
</gene>
<keyword evidence="7" id="KW-0769">Symport</keyword>
<keyword evidence="5 7" id="KW-1133">Transmembrane helix</keyword>
<evidence type="ECO:0000256" key="4">
    <source>
        <dbReference type="ARBA" id="ARBA00022692"/>
    </source>
</evidence>
<feature type="transmembrane region" description="Helical" evidence="7">
    <location>
        <begin position="269"/>
        <end position="298"/>
    </location>
</feature>
<proteinExistence type="inferred from homology"/>
<accession>A0A9D4PDD0</accession>
<keyword evidence="4 7" id="KW-0812">Transmembrane</keyword>
<dbReference type="GO" id="GO:0015501">
    <property type="term" value="F:glutamate:sodium symporter activity"/>
    <property type="evidence" value="ECO:0007669"/>
    <property type="project" value="TreeGrafter"/>
</dbReference>
<evidence type="ECO:0000256" key="5">
    <source>
        <dbReference type="ARBA" id="ARBA00022989"/>
    </source>
</evidence>
<evidence type="ECO:0000256" key="2">
    <source>
        <dbReference type="ARBA" id="ARBA00006148"/>
    </source>
</evidence>
<evidence type="ECO:0000313" key="9">
    <source>
        <dbReference type="EMBL" id="KAH7935563.1"/>
    </source>
</evidence>
<feature type="transmembrane region" description="Helical" evidence="7">
    <location>
        <begin position="103"/>
        <end position="127"/>
    </location>
</feature>
<evidence type="ECO:0000256" key="1">
    <source>
        <dbReference type="ARBA" id="ARBA00004141"/>
    </source>
</evidence>
<name>A0A9D4PDD0_RHISA</name>
<evidence type="ECO:0000256" key="6">
    <source>
        <dbReference type="ARBA" id="ARBA00023136"/>
    </source>
</evidence>
<protein>
    <recommendedName>
        <fullName evidence="7">Amino acid transporter</fullName>
    </recommendedName>
</protein>
<dbReference type="InterPro" id="IPR001991">
    <property type="entry name" value="Na-dicarboxylate_symporter"/>
</dbReference>
<dbReference type="SUPFAM" id="SSF118215">
    <property type="entry name" value="Proton glutamate symport protein"/>
    <property type="match status" value="1"/>
</dbReference>
<comment type="similarity">
    <text evidence="2 7">Belongs to the dicarboxylate/amino acid:cation symporter (DAACS) (TC 2.A.23) family.</text>
</comment>
<dbReference type="InterPro" id="IPR050746">
    <property type="entry name" value="DAACS"/>
</dbReference>
<evidence type="ECO:0000256" key="3">
    <source>
        <dbReference type="ARBA" id="ARBA00022448"/>
    </source>
</evidence>
<feature type="region of interest" description="Disordered" evidence="8">
    <location>
        <begin position="481"/>
        <end position="530"/>
    </location>
</feature>
<dbReference type="Gene3D" id="1.10.3860.10">
    <property type="entry name" value="Sodium:dicarboxylate symporter"/>
    <property type="match status" value="1"/>
</dbReference>
<dbReference type="EMBL" id="JABSTV010001255">
    <property type="protein sequence ID" value="KAH7935563.1"/>
    <property type="molecule type" value="Genomic_DNA"/>
</dbReference>
<dbReference type="AlphaFoldDB" id="A0A9D4PDD0"/>
<comment type="subcellular location">
    <subcellularLocation>
        <location evidence="1 7">Membrane</location>
        <topology evidence="1 7">Multi-pass membrane protein</topology>
    </subcellularLocation>
</comment>
<dbReference type="Proteomes" id="UP000821837">
    <property type="component" value="Unassembled WGS sequence"/>
</dbReference>
<keyword evidence="3 7" id="KW-0813">Transport</keyword>
<keyword evidence="6 7" id="KW-0472">Membrane</keyword>
<evidence type="ECO:0000256" key="8">
    <source>
        <dbReference type="SAM" id="MobiDB-lite"/>
    </source>
</evidence>
<feature type="region of interest" description="Disordered" evidence="8">
    <location>
        <begin position="548"/>
        <end position="720"/>
    </location>
</feature>
<organism evidence="9 10">
    <name type="scientific">Rhipicephalus sanguineus</name>
    <name type="common">Brown dog tick</name>
    <name type="synonym">Ixodes sanguineus</name>
    <dbReference type="NCBI Taxonomy" id="34632"/>
    <lineage>
        <taxon>Eukaryota</taxon>
        <taxon>Metazoa</taxon>
        <taxon>Ecdysozoa</taxon>
        <taxon>Arthropoda</taxon>
        <taxon>Chelicerata</taxon>
        <taxon>Arachnida</taxon>
        <taxon>Acari</taxon>
        <taxon>Parasitiformes</taxon>
        <taxon>Ixodida</taxon>
        <taxon>Ixodoidea</taxon>
        <taxon>Ixodidae</taxon>
        <taxon>Rhipicephalinae</taxon>
        <taxon>Rhipicephalus</taxon>
        <taxon>Rhipicephalus</taxon>
    </lineage>
</organism>
<dbReference type="PANTHER" id="PTHR11958:SF63">
    <property type="entry name" value="AMINO ACID TRANSPORTER"/>
    <property type="match status" value="1"/>
</dbReference>
<dbReference type="VEuPathDB" id="VectorBase:RSAN_053597"/>
<dbReference type="PANTHER" id="PTHR11958">
    <property type="entry name" value="SODIUM/DICARBOXYLATE SYMPORTER-RELATED"/>
    <property type="match status" value="1"/>
</dbReference>
<evidence type="ECO:0000256" key="7">
    <source>
        <dbReference type="RuleBase" id="RU361216"/>
    </source>
</evidence>
<dbReference type="GO" id="GO:0015175">
    <property type="term" value="F:neutral L-amino acid transmembrane transporter activity"/>
    <property type="evidence" value="ECO:0007669"/>
    <property type="project" value="TreeGrafter"/>
</dbReference>
<sequence>MHYEVERKAGDRAVSEDDEDGGSLLRMSENSLNLCLLGAAAGGMTLGWHIRNHGVSARLLQLMDFPGELYMRMLECLVMPVVASSIVAGLGSVDIMLAGQIGLLAMLYFVVATGLASAIGIGVALVLGPQNEPCWRRQHVQIDGFLDLLRNLFPDNYIEACIRYTYTKIPSQNETGDSFLPFRGMVDEEVIRVVMDSRTNILGLLSVSVMLGAVLSVTASESDSLLNLFVGLSNATVTVSQLTAWVSPVGVFFLVATRLSQTSELDHSFGAMCTLLLVSVAALATYGLGVLPALYMLVTRKDARHFLRITCVPAMKAFRSASRTESVPGTIEALEDLAGLEPRVVRFVIPVGANVSMSGTAVVAAATAVVIARLDGVELGAVEACIIGKSRQPCLARTLKKLASCSTTVVLASLGAASIPNSSVLTVLMILMALRVSSRNISLVFVIDWAVDRFRTTVNIYSDSVGSAIVQQFSPLETFEDSGEETSVVQTQAAPKPAVPPQSKPEPEAIVPETWPKDELNRESVEEPEVPSSWFKRRLSMFAGFPGQRAAGGAGRKSSVGSASSHGSTSHVLRPMSQGSTDADVPHSPSAELRLGTPRAETSHANDTEYSGAFSPVPEGITVLGGSPTAVISPGKGTGATPSSATGKQDGHEDQRVETPPITNTAASDGTGAVGDVSSGKGRRRRQKKVKEASRKRSNYPHPRRSKKSRAKESLSPNMPKAVTVRVPDEVPTVFHHAALTIPCDLGSEASLAPQFGATVGAAAKPAI</sequence>
<reference evidence="9" key="2">
    <citation type="submission" date="2021-09" db="EMBL/GenBank/DDBJ databases">
        <authorList>
            <person name="Jia N."/>
            <person name="Wang J."/>
            <person name="Shi W."/>
            <person name="Du L."/>
            <person name="Sun Y."/>
            <person name="Zhan W."/>
            <person name="Jiang J."/>
            <person name="Wang Q."/>
            <person name="Zhang B."/>
            <person name="Ji P."/>
            <person name="Sakyi L.B."/>
            <person name="Cui X."/>
            <person name="Yuan T."/>
            <person name="Jiang B."/>
            <person name="Yang W."/>
            <person name="Lam T.T.-Y."/>
            <person name="Chang Q."/>
            <person name="Ding S."/>
            <person name="Wang X."/>
            <person name="Zhu J."/>
            <person name="Ruan X."/>
            <person name="Zhao L."/>
            <person name="Wei J."/>
            <person name="Que T."/>
            <person name="Du C."/>
            <person name="Cheng J."/>
            <person name="Dai P."/>
            <person name="Han X."/>
            <person name="Huang E."/>
            <person name="Gao Y."/>
            <person name="Liu J."/>
            <person name="Shao H."/>
            <person name="Ye R."/>
            <person name="Li L."/>
            <person name="Wei W."/>
            <person name="Wang X."/>
            <person name="Wang C."/>
            <person name="Huo Q."/>
            <person name="Li W."/>
            <person name="Guo W."/>
            <person name="Chen H."/>
            <person name="Chen S."/>
            <person name="Zhou L."/>
            <person name="Zhou L."/>
            <person name="Ni X."/>
            <person name="Tian J."/>
            <person name="Zhou Y."/>
            <person name="Sheng Y."/>
            <person name="Liu T."/>
            <person name="Pan Y."/>
            <person name="Xia L."/>
            <person name="Li J."/>
            <person name="Zhao F."/>
            <person name="Cao W."/>
        </authorList>
    </citation>
    <scope>NUCLEOTIDE SEQUENCE</scope>
    <source>
        <strain evidence="9">Rsan-2018</strain>
        <tissue evidence="9">Larvae</tissue>
    </source>
</reference>
<dbReference type="Pfam" id="PF00375">
    <property type="entry name" value="SDF"/>
    <property type="match status" value="2"/>
</dbReference>
<comment type="caution">
    <text evidence="9">The sequence shown here is derived from an EMBL/GenBank/DDBJ whole genome shotgun (WGS) entry which is preliminary data.</text>
</comment>
<reference evidence="9" key="1">
    <citation type="journal article" date="2020" name="Cell">
        <title>Large-Scale Comparative Analyses of Tick Genomes Elucidate Their Genetic Diversity and Vector Capacities.</title>
        <authorList>
            <consortium name="Tick Genome and Microbiome Consortium (TIGMIC)"/>
            <person name="Jia N."/>
            <person name="Wang J."/>
            <person name="Shi W."/>
            <person name="Du L."/>
            <person name="Sun Y."/>
            <person name="Zhan W."/>
            <person name="Jiang J.F."/>
            <person name="Wang Q."/>
            <person name="Zhang B."/>
            <person name="Ji P."/>
            <person name="Bell-Sakyi L."/>
            <person name="Cui X.M."/>
            <person name="Yuan T.T."/>
            <person name="Jiang B.G."/>
            <person name="Yang W.F."/>
            <person name="Lam T.T."/>
            <person name="Chang Q.C."/>
            <person name="Ding S.J."/>
            <person name="Wang X.J."/>
            <person name="Zhu J.G."/>
            <person name="Ruan X.D."/>
            <person name="Zhao L."/>
            <person name="Wei J.T."/>
            <person name="Ye R.Z."/>
            <person name="Que T.C."/>
            <person name="Du C.H."/>
            <person name="Zhou Y.H."/>
            <person name="Cheng J.X."/>
            <person name="Dai P.F."/>
            <person name="Guo W.B."/>
            <person name="Han X.H."/>
            <person name="Huang E.J."/>
            <person name="Li L.F."/>
            <person name="Wei W."/>
            <person name="Gao Y.C."/>
            <person name="Liu J.Z."/>
            <person name="Shao H.Z."/>
            <person name="Wang X."/>
            <person name="Wang C.C."/>
            <person name="Yang T.C."/>
            <person name="Huo Q.B."/>
            <person name="Li W."/>
            <person name="Chen H.Y."/>
            <person name="Chen S.E."/>
            <person name="Zhou L.G."/>
            <person name="Ni X.B."/>
            <person name="Tian J.H."/>
            <person name="Sheng Y."/>
            <person name="Liu T."/>
            <person name="Pan Y.S."/>
            <person name="Xia L.Y."/>
            <person name="Li J."/>
            <person name="Zhao F."/>
            <person name="Cao W.C."/>
        </authorList>
    </citation>
    <scope>NUCLEOTIDE SEQUENCE</scope>
    <source>
        <strain evidence="9">Rsan-2018</strain>
    </source>
</reference>
<feature type="transmembrane region" description="Helical" evidence="7">
    <location>
        <begin position="69"/>
        <end position="91"/>
    </location>
</feature>
<feature type="transmembrane region" description="Helical" evidence="7">
    <location>
        <begin position="239"/>
        <end position="257"/>
    </location>
</feature>
<feature type="compositionally biased region" description="Basic residues" evidence="8">
    <location>
        <begin position="696"/>
        <end position="710"/>
    </location>
</feature>
<feature type="compositionally biased region" description="Low complexity" evidence="8">
    <location>
        <begin position="556"/>
        <end position="570"/>
    </location>
</feature>
<dbReference type="InterPro" id="IPR036458">
    <property type="entry name" value="Na:dicarbo_symporter_sf"/>
</dbReference>
<dbReference type="PRINTS" id="PR00173">
    <property type="entry name" value="EDTRNSPORT"/>
</dbReference>
<feature type="region of interest" description="Disordered" evidence="8">
    <location>
        <begin position="1"/>
        <end position="22"/>
    </location>
</feature>